<dbReference type="AlphaFoldDB" id="B4VTH1"/>
<dbReference type="HOGENOM" id="CLU_052026_1_0_3"/>
<evidence type="ECO:0000313" key="2">
    <source>
        <dbReference type="EMBL" id="EDX74584.1"/>
    </source>
</evidence>
<proteinExistence type="predicted"/>
<accession>B4VTH1</accession>
<organism evidence="2 3">
    <name type="scientific">Coleofasciculus chthonoplastes PCC 7420</name>
    <dbReference type="NCBI Taxonomy" id="118168"/>
    <lineage>
        <taxon>Bacteria</taxon>
        <taxon>Bacillati</taxon>
        <taxon>Cyanobacteriota</taxon>
        <taxon>Cyanophyceae</taxon>
        <taxon>Coleofasciculales</taxon>
        <taxon>Coleofasciculaceae</taxon>
        <taxon>Coleofasciculus</taxon>
    </lineage>
</organism>
<dbReference type="Proteomes" id="UP000003835">
    <property type="component" value="Unassembled WGS sequence"/>
</dbReference>
<evidence type="ECO:0000313" key="3">
    <source>
        <dbReference type="Proteomes" id="UP000003835"/>
    </source>
</evidence>
<reference evidence="2 3" key="1">
    <citation type="submission" date="2008-07" db="EMBL/GenBank/DDBJ databases">
        <authorList>
            <person name="Tandeau de Marsac N."/>
            <person name="Ferriera S."/>
            <person name="Johnson J."/>
            <person name="Kravitz S."/>
            <person name="Beeson K."/>
            <person name="Sutton G."/>
            <person name="Rogers Y.-H."/>
            <person name="Friedman R."/>
            <person name="Frazier M."/>
            <person name="Venter J.C."/>
        </authorList>
    </citation>
    <scope>NUCLEOTIDE SEQUENCE [LARGE SCALE GENOMIC DNA]</scope>
    <source>
        <strain evidence="2 3">PCC 7420</strain>
    </source>
</reference>
<feature type="domain" description="Glycosyl transferase family 1" evidence="1">
    <location>
        <begin position="228"/>
        <end position="386"/>
    </location>
</feature>
<keyword evidence="3" id="KW-1185">Reference proteome</keyword>
<keyword evidence="2" id="KW-0808">Transferase</keyword>
<dbReference type="GO" id="GO:0016757">
    <property type="term" value="F:glycosyltransferase activity"/>
    <property type="evidence" value="ECO:0007669"/>
    <property type="project" value="InterPro"/>
</dbReference>
<dbReference type="EMBL" id="DS989852">
    <property type="protein sequence ID" value="EDX74584.1"/>
    <property type="molecule type" value="Genomic_DNA"/>
</dbReference>
<dbReference type="CDD" id="cd03801">
    <property type="entry name" value="GT4_PimA-like"/>
    <property type="match status" value="1"/>
</dbReference>
<protein>
    <submittedName>
        <fullName evidence="2">Glycosyl transferase, group 1 family protein</fullName>
    </submittedName>
</protein>
<dbReference type="STRING" id="118168.MC7420_6062"/>
<dbReference type="Pfam" id="PF00534">
    <property type="entry name" value="Glycos_transf_1"/>
    <property type="match status" value="1"/>
</dbReference>
<name>B4VTH1_9CYAN</name>
<gene>
    <name evidence="2" type="ORF">MC7420_6062</name>
</gene>
<dbReference type="eggNOG" id="COG0438">
    <property type="taxonomic scope" value="Bacteria"/>
</dbReference>
<dbReference type="PANTHER" id="PTHR12526">
    <property type="entry name" value="GLYCOSYLTRANSFERASE"/>
    <property type="match status" value="1"/>
</dbReference>
<dbReference type="SUPFAM" id="SSF53756">
    <property type="entry name" value="UDP-Glycosyltransferase/glycogen phosphorylase"/>
    <property type="match status" value="1"/>
</dbReference>
<dbReference type="InterPro" id="IPR001296">
    <property type="entry name" value="Glyco_trans_1"/>
</dbReference>
<dbReference type="Gene3D" id="3.40.50.2000">
    <property type="entry name" value="Glycogen Phosphorylase B"/>
    <property type="match status" value="2"/>
</dbReference>
<sequence length="424" mass="48309">MGVEQPVKILISAYACEPGVGSEPGKGWNMAREMAKYHQVWVLTWSGRRPGIEAEISHNPIPNLQVIYYGWFGDWIWRKGVGIYLHYLLWQIRAYFVTRRLHREVDFDLVHHISYASYWLPTFLPLLPIPFVWGPIGGGESAPQTFWNDFSVGDKVYEFLRTLGRWLGERNPFVHLALQRSAVVLAPTEDTAQRLYQLGREDVRIFLHTALPQAEINRLAEYQPLESHPVRFISIGRLLHWKGFHLGLQAFAVAKLDEAEYWIVGDGIERKRLQKLVEELGIASQVKFWGKLPRDETLRKLGECHVLVHPSLHDSGGTSCLEAMVAGRPVICLDLGGPAILVTDETGCKVPAHNLDQVVQDMAKSMTRLVRDPKLRVRLGQAAQKRGSEVFNWQAKGQFYNQLYEEILAQSEHGGESNAYPQRT</sequence>
<evidence type="ECO:0000259" key="1">
    <source>
        <dbReference type="Pfam" id="PF00534"/>
    </source>
</evidence>
<dbReference type="PANTHER" id="PTHR12526:SF584">
    <property type="entry name" value="GLYCOSYLTRANSFERASE"/>
    <property type="match status" value="1"/>
</dbReference>